<dbReference type="SMART" id="SM00465">
    <property type="entry name" value="GIYc"/>
    <property type="match status" value="1"/>
</dbReference>
<dbReference type="PANTHER" id="PTHR21301">
    <property type="entry name" value="REVERSE TRANSCRIPTASE"/>
    <property type="match status" value="1"/>
</dbReference>
<dbReference type="PANTHER" id="PTHR21301:SF12">
    <property type="match status" value="1"/>
</dbReference>
<dbReference type="CDD" id="cd10442">
    <property type="entry name" value="GIY-YIG_PLEs"/>
    <property type="match status" value="1"/>
</dbReference>
<dbReference type="InterPro" id="IPR035901">
    <property type="entry name" value="GIY-YIG_endonuc_sf"/>
</dbReference>
<dbReference type="GeneID" id="121394191"/>
<sequence>MDTCQYMQEANRQLSVVEHYEVTPTDPVWSIKREVDSLVLAAWESGIINSTTKDFLITDYPRTPVLYLLPKIHKTLTDPPGRPIISGIGSILEPLSKFVDRYLQPLVQNIPTCLTDTTDLLRQLQDLTLTSPDVSLCSIDIQSLYTAIPQNEGIAYVEETLLETNIQHHLIYFLIDCLTLVLHRNYFKFNDKYYWQRQGTSMGASVAPSFANIFVHHLEQKIFLQGKFKGHILKYWRYVDDILIIWQGTEDTFKNLLIEANSYHPTIKFTGEWSNTSLNFLDVKLGICGNSIITEMYSKPTDRNTLLLSSSYHNPHTMNAIPKSQYLRARRIASTDTQYKSAANLLTKKFSQRGYYTPKLQAIETLVSKQDRQELLKRKEKNRSNQIQRIPFVSKFGRQSKKIEQIVRQYWPILQQDTTYGSLFKQPPLFSYTRGRSLRDCLCPSDVTQKQSNTMFWGPPKKGTYACLNCICCSSIIKGDTVNHPTKGNIIRLKDFCTCETKNVIYMLKCPCGLAYVGQTSRSVKERIKEHRGNIRNYKVGTQSDTPVSRHFTSHGHSLIQLKWLVLEQVKRPKRGGNLSKLLLQREALWIKKLNTMTPMGLNDYWSLSPFLY</sequence>
<evidence type="ECO:0000313" key="4">
    <source>
        <dbReference type="RefSeq" id="XP_041420361.1"/>
    </source>
</evidence>
<dbReference type="Gene3D" id="3.40.1440.10">
    <property type="entry name" value="GIY-YIG endonuclease"/>
    <property type="match status" value="1"/>
</dbReference>
<keyword evidence="3" id="KW-1185">Reference proteome</keyword>
<dbReference type="PROSITE" id="PS50878">
    <property type="entry name" value="RT_POL"/>
    <property type="match status" value="1"/>
</dbReference>
<protein>
    <submittedName>
        <fullName evidence="4">Uncharacterized protein LOC121394191</fullName>
    </submittedName>
</protein>
<dbReference type="PROSITE" id="PS50164">
    <property type="entry name" value="GIY_YIG"/>
    <property type="match status" value="1"/>
</dbReference>
<evidence type="ECO:0000259" key="2">
    <source>
        <dbReference type="PROSITE" id="PS50878"/>
    </source>
</evidence>
<accession>A0A8J1KSS4</accession>
<proteinExistence type="predicted"/>
<evidence type="ECO:0000259" key="1">
    <source>
        <dbReference type="PROSITE" id="PS50164"/>
    </source>
</evidence>
<dbReference type="InterPro" id="IPR000305">
    <property type="entry name" value="GIY-YIG_endonuc"/>
</dbReference>
<feature type="domain" description="GIY-YIG" evidence="1">
    <location>
        <begin position="501"/>
        <end position="604"/>
    </location>
</feature>
<dbReference type="KEGG" id="xla:121394191"/>
<gene>
    <name evidence="4" type="primary">LOC121394191</name>
</gene>
<dbReference type="Pfam" id="PF26215">
    <property type="entry name" value="HTH_animal"/>
    <property type="match status" value="1"/>
</dbReference>
<dbReference type="Pfam" id="PF00078">
    <property type="entry name" value="RVT_1"/>
    <property type="match status" value="1"/>
</dbReference>
<name>A0A8J1KSS4_XENLA</name>
<dbReference type="InterPro" id="IPR000477">
    <property type="entry name" value="RT_dom"/>
</dbReference>
<dbReference type="InterPro" id="IPR058912">
    <property type="entry name" value="HTH_animal"/>
</dbReference>
<dbReference type="Proteomes" id="UP000186698">
    <property type="component" value="Chromosome 5S"/>
</dbReference>
<dbReference type="OrthoDB" id="10018421at2759"/>
<organism evidence="3 4">
    <name type="scientific">Xenopus laevis</name>
    <name type="common">African clawed frog</name>
    <dbReference type="NCBI Taxonomy" id="8355"/>
    <lineage>
        <taxon>Eukaryota</taxon>
        <taxon>Metazoa</taxon>
        <taxon>Chordata</taxon>
        <taxon>Craniata</taxon>
        <taxon>Vertebrata</taxon>
        <taxon>Euteleostomi</taxon>
        <taxon>Amphibia</taxon>
        <taxon>Batrachia</taxon>
        <taxon>Anura</taxon>
        <taxon>Pipoidea</taxon>
        <taxon>Pipidae</taxon>
        <taxon>Xenopodinae</taxon>
        <taxon>Xenopus</taxon>
        <taxon>Xenopus</taxon>
    </lineage>
</organism>
<dbReference type="RefSeq" id="XP_041420361.1">
    <property type="nucleotide sequence ID" value="XM_041564427.1"/>
</dbReference>
<evidence type="ECO:0000313" key="3">
    <source>
        <dbReference type="Proteomes" id="UP000186698"/>
    </source>
</evidence>
<reference evidence="4" key="1">
    <citation type="submission" date="2025-08" db="UniProtKB">
        <authorList>
            <consortium name="RefSeq"/>
        </authorList>
    </citation>
    <scope>IDENTIFICATION</scope>
    <source>
        <strain evidence="4">J_2021</strain>
        <tissue evidence="4">Erythrocytes</tissue>
    </source>
</reference>
<feature type="domain" description="Reverse transcriptase" evidence="2">
    <location>
        <begin position="50"/>
        <end position="292"/>
    </location>
</feature>
<dbReference type="AlphaFoldDB" id="A0A8J1KSS4"/>